<name>A0A2Z5TY15_HARAX</name>
<comment type="subcellular location">
    <subcellularLocation>
        <location evidence="1">Membrane</location>
        <topology evidence="1">Multi-pass membrane protein</topology>
    </subcellularLocation>
</comment>
<evidence type="ECO:0000256" key="3">
    <source>
        <dbReference type="ARBA" id="ARBA00022448"/>
    </source>
</evidence>
<keyword evidence="7 10" id="KW-1133">Transmembrane helix</keyword>
<dbReference type="AlphaFoldDB" id="A0A2Z5TY15"/>
<dbReference type="GO" id="GO:0140359">
    <property type="term" value="F:ABC-type transporter activity"/>
    <property type="evidence" value="ECO:0007669"/>
    <property type="project" value="InterPro"/>
</dbReference>
<dbReference type="PANTHER" id="PTHR48041:SF129">
    <property type="entry name" value="PROTEIN WHITE"/>
    <property type="match status" value="1"/>
</dbReference>
<dbReference type="Pfam" id="PF19055">
    <property type="entry name" value="ABC2_membrane_7"/>
    <property type="match status" value="1"/>
</dbReference>
<dbReference type="GO" id="GO:0005886">
    <property type="term" value="C:plasma membrane"/>
    <property type="evidence" value="ECO:0007669"/>
    <property type="project" value="TreeGrafter"/>
</dbReference>
<dbReference type="PANTHER" id="PTHR48041">
    <property type="entry name" value="ABC TRANSPORTER G FAMILY MEMBER 28"/>
    <property type="match status" value="1"/>
</dbReference>
<keyword evidence="3" id="KW-0813">Transport</keyword>
<keyword evidence="4 10" id="KW-0812">Transmembrane</keyword>
<proteinExistence type="evidence at transcript level"/>
<keyword evidence="6" id="KW-0067">ATP-binding</keyword>
<comment type="similarity">
    <text evidence="2">Belongs to the ABC transporter superfamily. ABCG family. Eye pigment precursor importer (TC 3.A.1.204) subfamily.</text>
</comment>
<dbReference type="Gene3D" id="3.40.50.300">
    <property type="entry name" value="P-loop containing nucleotide triphosphate hydrolases"/>
    <property type="match status" value="1"/>
</dbReference>
<keyword evidence="5" id="KW-0547">Nucleotide-binding</keyword>
<dbReference type="InterPro" id="IPR003439">
    <property type="entry name" value="ABC_transporter-like_ATP-bd"/>
</dbReference>
<evidence type="ECO:0000256" key="5">
    <source>
        <dbReference type="ARBA" id="ARBA00022741"/>
    </source>
</evidence>
<feature type="transmembrane region" description="Helical" evidence="10">
    <location>
        <begin position="560"/>
        <end position="579"/>
    </location>
</feature>
<dbReference type="Pfam" id="PF01061">
    <property type="entry name" value="ABC2_membrane"/>
    <property type="match status" value="1"/>
</dbReference>
<dbReference type="EMBL" id="LC322266">
    <property type="protein sequence ID" value="BBB02489.1"/>
    <property type="molecule type" value="mRNA"/>
</dbReference>
<gene>
    <name evidence="12" type="primary">Ha-w-5</name>
</gene>
<dbReference type="InterPro" id="IPR027417">
    <property type="entry name" value="P-loop_NTPase"/>
</dbReference>
<evidence type="ECO:0000256" key="2">
    <source>
        <dbReference type="ARBA" id="ARBA00005814"/>
    </source>
</evidence>
<dbReference type="CDD" id="cd03213">
    <property type="entry name" value="ABCG_EPDR"/>
    <property type="match status" value="1"/>
</dbReference>
<evidence type="ECO:0000256" key="8">
    <source>
        <dbReference type="ARBA" id="ARBA00023136"/>
    </source>
</evidence>
<evidence type="ECO:0000256" key="1">
    <source>
        <dbReference type="ARBA" id="ARBA00004141"/>
    </source>
</evidence>
<feature type="transmembrane region" description="Helical" evidence="10">
    <location>
        <begin position="643"/>
        <end position="667"/>
    </location>
</feature>
<evidence type="ECO:0000256" key="6">
    <source>
        <dbReference type="ARBA" id="ARBA00022840"/>
    </source>
</evidence>
<feature type="domain" description="ABC transporter" evidence="11">
    <location>
        <begin position="79"/>
        <end position="320"/>
    </location>
</feature>
<dbReference type="InterPro" id="IPR003593">
    <property type="entry name" value="AAA+_ATPase"/>
</dbReference>
<evidence type="ECO:0000256" key="7">
    <source>
        <dbReference type="ARBA" id="ARBA00022989"/>
    </source>
</evidence>
<feature type="transmembrane region" description="Helical" evidence="10">
    <location>
        <begin position="449"/>
        <end position="471"/>
    </location>
</feature>
<dbReference type="InterPro" id="IPR050352">
    <property type="entry name" value="ABCG_transporters"/>
</dbReference>
<evidence type="ECO:0000256" key="10">
    <source>
        <dbReference type="SAM" id="Phobius"/>
    </source>
</evidence>
<dbReference type="GO" id="GO:0016887">
    <property type="term" value="F:ATP hydrolysis activity"/>
    <property type="evidence" value="ECO:0007669"/>
    <property type="project" value="InterPro"/>
</dbReference>
<sequence>MASTVAETRLIIDNNESRKSGSGSSGEYAYEISDYALSAWKSNRDPTGEIPQDKQLTISWCNINAFGNSNHAQPTKGALSKNKGTEAPQQTHILKNVSGVAHPGELLVIMGSSGAGKTTLLNCLTFRNLKDLEITGLVCLNNVPVNQSQLAAHSAYVQQDDLFIGYLTVKEQLLFQSMVRMDSQYTAEERTQRVEEVMIELALKKCENCQIGVPGIVKGISGGERKRLALAGEFLTNPSILFCDEPTTGLDSFMALNVVQLLRDIARTGRTVITTLHQPSSEIFQHFDKLCLMAEGRTAFLGTTKEANNFFTKLTAPCPPNFNPADHYIQLLAIIPGSEESCKRSIKAVCDAFESSSLGSAIKKRTTEIIKSAKNSSDLWDHEKIKVKPYRVGWFYQFWAVLWRSWLSVIKNPAATKRRFILVTIETLIITVIYFGQKLDQDGVINLDGVFFYLLVSISYQNVFGIINTFCGEIPLFIKEHKDGMYRADVYYLSKVICALPVSIMLALLSVTLCYFAVGLNPEFGRYLIAVGISILVCLCAQGLGFIISTISPSLELAPPIVSIGVSPLLMLGGIFLNFKSIPEYLKWISELSWFKYGFQAYMINQWSNVAHIECHMNSTAQSICITNGIEVLHKQNISLGEFWPAILSLVLLSILFRLVGYLILLLKVSKDE</sequence>
<accession>A0A2Z5TY15</accession>
<evidence type="ECO:0000256" key="9">
    <source>
        <dbReference type="ARBA" id="ARBA00039188"/>
    </source>
</evidence>
<evidence type="ECO:0000259" key="11">
    <source>
        <dbReference type="PROSITE" id="PS50893"/>
    </source>
</evidence>
<organism evidence="12">
    <name type="scientific">Harmonia axyridis</name>
    <name type="common">Multicolored Asian lady beetle</name>
    <name type="synonym">Coccinella axyridis</name>
    <dbReference type="NCBI Taxonomy" id="115357"/>
    <lineage>
        <taxon>Eukaryota</taxon>
        <taxon>Metazoa</taxon>
        <taxon>Ecdysozoa</taxon>
        <taxon>Arthropoda</taxon>
        <taxon>Hexapoda</taxon>
        <taxon>Insecta</taxon>
        <taxon>Pterygota</taxon>
        <taxon>Neoptera</taxon>
        <taxon>Endopterygota</taxon>
        <taxon>Coleoptera</taxon>
        <taxon>Polyphaga</taxon>
        <taxon>Cucujiformia</taxon>
        <taxon>Coccinelloidea</taxon>
        <taxon>Coccinellidae</taxon>
        <taxon>Coccinellinae</taxon>
        <taxon>Coccinellini</taxon>
        <taxon>Harmonia</taxon>
    </lineage>
</organism>
<dbReference type="SUPFAM" id="SSF52540">
    <property type="entry name" value="P-loop containing nucleoside triphosphate hydrolases"/>
    <property type="match status" value="1"/>
</dbReference>
<dbReference type="SMART" id="SM00382">
    <property type="entry name" value="AAA"/>
    <property type="match status" value="1"/>
</dbReference>
<keyword evidence="8 10" id="KW-0472">Membrane</keyword>
<dbReference type="GO" id="GO:0030659">
    <property type="term" value="C:cytoplasmic vesicle membrane"/>
    <property type="evidence" value="ECO:0007669"/>
    <property type="project" value="TreeGrafter"/>
</dbReference>
<dbReference type="Pfam" id="PF00005">
    <property type="entry name" value="ABC_tran"/>
    <property type="match status" value="1"/>
</dbReference>
<feature type="transmembrane region" description="Helical" evidence="10">
    <location>
        <begin position="492"/>
        <end position="518"/>
    </location>
</feature>
<dbReference type="GO" id="GO:0005524">
    <property type="term" value="F:ATP binding"/>
    <property type="evidence" value="ECO:0007669"/>
    <property type="project" value="UniProtKB-KW"/>
</dbReference>
<dbReference type="InterPro" id="IPR013525">
    <property type="entry name" value="ABC2_TM"/>
</dbReference>
<feature type="transmembrane region" description="Helical" evidence="10">
    <location>
        <begin position="524"/>
        <end position="548"/>
    </location>
</feature>
<dbReference type="PROSITE" id="PS00211">
    <property type="entry name" value="ABC_TRANSPORTER_1"/>
    <property type="match status" value="1"/>
</dbReference>
<dbReference type="InterPro" id="IPR043926">
    <property type="entry name" value="ABCG_dom"/>
</dbReference>
<evidence type="ECO:0000256" key="4">
    <source>
        <dbReference type="ARBA" id="ARBA00022692"/>
    </source>
</evidence>
<dbReference type="InterPro" id="IPR017871">
    <property type="entry name" value="ABC_transporter-like_CS"/>
</dbReference>
<reference evidence="12" key="1">
    <citation type="submission" date="2017-09" db="EMBL/GenBank/DDBJ databases">
        <title>Molecular characterization of eye pigmentation-related ABC transporter genes in the ladybird beetle Harmonia axyridis reveals striking gene duplication of the white gene.</title>
        <authorList>
            <person name="Tsuji T."/>
            <person name="Gotoh H."/>
            <person name="Morita S."/>
            <person name="Hirata J."/>
            <person name="Yaginuma T."/>
            <person name="Toyoda A."/>
            <person name="Niimi T."/>
        </authorList>
    </citation>
    <scope>NUCLEOTIDE SEQUENCE</scope>
</reference>
<dbReference type="PROSITE" id="PS50893">
    <property type="entry name" value="ABC_TRANSPORTER_2"/>
    <property type="match status" value="1"/>
</dbReference>
<protein>
    <recommendedName>
        <fullName evidence="9">Protein white</fullName>
    </recommendedName>
</protein>
<evidence type="ECO:0000313" key="12">
    <source>
        <dbReference type="EMBL" id="BBB02489.1"/>
    </source>
</evidence>
<feature type="transmembrane region" description="Helical" evidence="10">
    <location>
        <begin position="420"/>
        <end position="437"/>
    </location>
</feature>